<reference evidence="3" key="1">
    <citation type="submission" date="2023-07" db="EMBL/GenBank/DDBJ databases">
        <title>30 novel species of actinomycetes from the DSMZ collection.</title>
        <authorList>
            <person name="Nouioui I."/>
        </authorList>
    </citation>
    <scope>NUCLEOTIDE SEQUENCE [LARGE SCALE GENOMIC DNA]</scope>
    <source>
        <strain evidence="3">DSM 45834</strain>
    </source>
</reference>
<accession>A0ABU2N5H6</accession>
<comment type="caution">
    <text evidence="2">The sequence shown here is derived from an EMBL/GenBank/DDBJ whole genome shotgun (WGS) entry which is preliminary data.</text>
</comment>
<keyword evidence="3" id="KW-1185">Reference proteome</keyword>
<evidence type="ECO:0008006" key="4">
    <source>
        <dbReference type="Google" id="ProtNLM"/>
    </source>
</evidence>
<evidence type="ECO:0000256" key="1">
    <source>
        <dbReference type="SAM" id="MobiDB-lite"/>
    </source>
</evidence>
<dbReference type="Proteomes" id="UP001183202">
    <property type="component" value="Unassembled WGS sequence"/>
</dbReference>
<feature type="compositionally biased region" description="Low complexity" evidence="1">
    <location>
        <begin position="105"/>
        <end position="116"/>
    </location>
</feature>
<evidence type="ECO:0000313" key="2">
    <source>
        <dbReference type="EMBL" id="MDT0348733.1"/>
    </source>
</evidence>
<feature type="compositionally biased region" description="Basic residues" evidence="1">
    <location>
        <begin position="117"/>
        <end position="129"/>
    </location>
</feature>
<proteinExistence type="predicted"/>
<name>A0ABU2N5H6_9PSEU</name>
<gene>
    <name evidence="2" type="ORF">RM445_04260</name>
</gene>
<feature type="region of interest" description="Disordered" evidence="1">
    <location>
        <begin position="97"/>
        <end position="129"/>
    </location>
</feature>
<protein>
    <recommendedName>
        <fullName evidence="4">DUF222 domain-containing protein</fullName>
    </recommendedName>
</protein>
<sequence length="129" mass="14081">MTLPEPLRASAQHIGLLHDKIGLLHDKRHRLVDALVSAELQFLAALSRECEAGETSWAQLRDAYATLSAGKLRGLRARWMNAIGISPEKVIANAKAEAARRAQRARPAPAPASRRAPPARRVARRARAA</sequence>
<dbReference type="EMBL" id="JAVREJ010000002">
    <property type="protein sequence ID" value="MDT0348733.1"/>
    <property type="molecule type" value="Genomic_DNA"/>
</dbReference>
<organism evidence="2 3">
    <name type="scientific">Pseudonocardia charpentierae</name>
    <dbReference type="NCBI Taxonomy" id="3075545"/>
    <lineage>
        <taxon>Bacteria</taxon>
        <taxon>Bacillati</taxon>
        <taxon>Actinomycetota</taxon>
        <taxon>Actinomycetes</taxon>
        <taxon>Pseudonocardiales</taxon>
        <taxon>Pseudonocardiaceae</taxon>
        <taxon>Pseudonocardia</taxon>
    </lineage>
</organism>
<evidence type="ECO:0000313" key="3">
    <source>
        <dbReference type="Proteomes" id="UP001183202"/>
    </source>
</evidence>
<dbReference type="RefSeq" id="WP_311554666.1">
    <property type="nucleotide sequence ID" value="NZ_JAVREJ010000002.1"/>
</dbReference>